<evidence type="ECO:0000313" key="1">
    <source>
        <dbReference type="EMBL" id="CDY50501.1"/>
    </source>
</evidence>
<dbReference type="PaxDb" id="3708-A0A078IKG3"/>
<evidence type="ECO:0000313" key="2">
    <source>
        <dbReference type="Proteomes" id="UP000028999"/>
    </source>
</evidence>
<dbReference type="STRING" id="3708.A0A078IKG3"/>
<accession>A0A078IKG3</accession>
<keyword evidence="2" id="KW-1185">Reference proteome</keyword>
<proteinExistence type="predicted"/>
<dbReference type="Gramene" id="CDY50501">
    <property type="protein sequence ID" value="CDY50501"/>
    <property type="gene ID" value="GSBRNA2T00096898001"/>
</dbReference>
<protein>
    <submittedName>
        <fullName evidence="1">BnaC01g44390D protein</fullName>
    </submittedName>
</protein>
<dbReference type="EMBL" id="LK032918">
    <property type="protein sequence ID" value="CDY50501.1"/>
    <property type="molecule type" value="Genomic_DNA"/>
</dbReference>
<dbReference type="AlphaFoldDB" id="A0A078IKG3"/>
<dbReference type="Proteomes" id="UP000028999">
    <property type="component" value="Unassembled WGS sequence"/>
</dbReference>
<reference evidence="1 2" key="1">
    <citation type="journal article" date="2014" name="Science">
        <title>Plant genetics. Early allopolyploid evolution in the post-Neolithic Brassica napus oilseed genome.</title>
        <authorList>
            <person name="Chalhoub B."/>
            <person name="Denoeud F."/>
            <person name="Liu S."/>
            <person name="Parkin I.A."/>
            <person name="Tang H."/>
            <person name="Wang X."/>
            <person name="Chiquet J."/>
            <person name="Belcram H."/>
            <person name="Tong C."/>
            <person name="Samans B."/>
            <person name="Correa M."/>
            <person name="Da Silva C."/>
            <person name="Just J."/>
            <person name="Falentin C."/>
            <person name="Koh C.S."/>
            <person name="Le Clainche I."/>
            <person name="Bernard M."/>
            <person name="Bento P."/>
            <person name="Noel B."/>
            <person name="Labadie K."/>
            <person name="Alberti A."/>
            <person name="Charles M."/>
            <person name="Arnaud D."/>
            <person name="Guo H."/>
            <person name="Daviaud C."/>
            <person name="Alamery S."/>
            <person name="Jabbari K."/>
            <person name="Zhao M."/>
            <person name="Edger P.P."/>
            <person name="Chelaifa H."/>
            <person name="Tack D."/>
            <person name="Lassalle G."/>
            <person name="Mestiri I."/>
            <person name="Schnel N."/>
            <person name="Le Paslier M.C."/>
            <person name="Fan G."/>
            <person name="Renault V."/>
            <person name="Bayer P.E."/>
            <person name="Golicz A.A."/>
            <person name="Manoli S."/>
            <person name="Lee T.H."/>
            <person name="Thi V.H."/>
            <person name="Chalabi S."/>
            <person name="Hu Q."/>
            <person name="Fan C."/>
            <person name="Tollenaere R."/>
            <person name="Lu Y."/>
            <person name="Battail C."/>
            <person name="Shen J."/>
            <person name="Sidebottom C.H."/>
            <person name="Wang X."/>
            <person name="Canaguier A."/>
            <person name="Chauveau A."/>
            <person name="Berard A."/>
            <person name="Deniot G."/>
            <person name="Guan M."/>
            <person name="Liu Z."/>
            <person name="Sun F."/>
            <person name="Lim Y.P."/>
            <person name="Lyons E."/>
            <person name="Town C.D."/>
            <person name="Bancroft I."/>
            <person name="Wang X."/>
            <person name="Meng J."/>
            <person name="Ma J."/>
            <person name="Pires J.C."/>
            <person name="King G.J."/>
            <person name="Brunel D."/>
            <person name="Delourme R."/>
            <person name="Renard M."/>
            <person name="Aury J.M."/>
            <person name="Adams K.L."/>
            <person name="Batley J."/>
            <person name="Snowdon R.J."/>
            <person name="Tost J."/>
            <person name="Edwards D."/>
            <person name="Zhou Y."/>
            <person name="Hua W."/>
            <person name="Sharpe A.G."/>
            <person name="Paterson A.H."/>
            <person name="Guan C."/>
            <person name="Wincker P."/>
        </authorList>
    </citation>
    <scope>NUCLEOTIDE SEQUENCE [LARGE SCALE GENOMIC DNA]</scope>
    <source>
        <strain evidence="2">cv. Darmor-bzh</strain>
    </source>
</reference>
<sequence length="43" mass="5086">MKRGQNSHKIIEYFQAIHGVQEIKEKYNPCDMDARSELNGYRS</sequence>
<gene>
    <name evidence="1" type="primary">BnaC01g44390D</name>
    <name evidence="1" type="ORF">GSBRNA2T00096898001</name>
</gene>
<name>A0A078IKG3_BRANA</name>
<organism evidence="1 2">
    <name type="scientific">Brassica napus</name>
    <name type="common">Rape</name>
    <dbReference type="NCBI Taxonomy" id="3708"/>
    <lineage>
        <taxon>Eukaryota</taxon>
        <taxon>Viridiplantae</taxon>
        <taxon>Streptophyta</taxon>
        <taxon>Embryophyta</taxon>
        <taxon>Tracheophyta</taxon>
        <taxon>Spermatophyta</taxon>
        <taxon>Magnoliopsida</taxon>
        <taxon>eudicotyledons</taxon>
        <taxon>Gunneridae</taxon>
        <taxon>Pentapetalae</taxon>
        <taxon>rosids</taxon>
        <taxon>malvids</taxon>
        <taxon>Brassicales</taxon>
        <taxon>Brassicaceae</taxon>
        <taxon>Brassiceae</taxon>
        <taxon>Brassica</taxon>
    </lineage>
</organism>